<dbReference type="PANTHER" id="PTHR44757:SF10">
    <property type="entry name" value="MEMBRANE PROTEIN"/>
    <property type="match status" value="1"/>
</dbReference>
<dbReference type="InterPro" id="IPR052155">
    <property type="entry name" value="Biofilm_reg_signaling"/>
</dbReference>
<dbReference type="InterPro" id="IPR000160">
    <property type="entry name" value="GGDEF_dom"/>
</dbReference>
<keyword evidence="2" id="KW-1133">Transmembrane helix</keyword>
<dbReference type="SMART" id="SM00267">
    <property type="entry name" value="GGDEF"/>
    <property type="match status" value="1"/>
</dbReference>
<feature type="transmembrane region" description="Helical" evidence="2">
    <location>
        <begin position="121"/>
        <end position="141"/>
    </location>
</feature>
<protein>
    <submittedName>
        <fullName evidence="5">Bifunctional diguanylate cyclase/phosphodiesterase</fullName>
    </submittedName>
</protein>
<evidence type="ECO:0000256" key="1">
    <source>
        <dbReference type="SAM" id="MobiDB-lite"/>
    </source>
</evidence>
<dbReference type="EMBL" id="JBHSDR010000003">
    <property type="protein sequence ID" value="MFC4294330.1"/>
    <property type="molecule type" value="Genomic_DNA"/>
</dbReference>
<evidence type="ECO:0000259" key="4">
    <source>
        <dbReference type="PROSITE" id="PS50887"/>
    </source>
</evidence>
<dbReference type="InterPro" id="IPR043128">
    <property type="entry name" value="Rev_trsase/Diguanyl_cyclase"/>
</dbReference>
<dbReference type="NCBIfam" id="TIGR00254">
    <property type="entry name" value="GGDEF"/>
    <property type="match status" value="1"/>
</dbReference>
<dbReference type="PROSITE" id="PS50883">
    <property type="entry name" value="EAL"/>
    <property type="match status" value="1"/>
</dbReference>
<gene>
    <name evidence="5" type="ORF">ACFO0A_04575</name>
</gene>
<dbReference type="SUPFAM" id="SSF55073">
    <property type="entry name" value="Nucleotide cyclase"/>
    <property type="match status" value="1"/>
</dbReference>
<feature type="transmembrane region" description="Helical" evidence="2">
    <location>
        <begin position="93"/>
        <end position="115"/>
    </location>
</feature>
<dbReference type="InterPro" id="IPR029787">
    <property type="entry name" value="Nucleotide_cyclase"/>
</dbReference>
<feature type="transmembrane region" description="Helical" evidence="2">
    <location>
        <begin position="31"/>
        <end position="48"/>
    </location>
</feature>
<dbReference type="InterPro" id="IPR000014">
    <property type="entry name" value="PAS"/>
</dbReference>
<evidence type="ECO:0000256" key="2">
    <source>
        <dbReference type="SAM" id="Phobius"/>
    </source>
</evidence>
<dbReference type="RefSeq" id="WP_379537785.1">
    <property type="nucleotide sequence ID" value="NZ_JBHSDR010000003.1"/>
</dbReference>
<sequence length="793" mass="85844">MVSKNISMGAVITPELRDWVDNRLVNAHIRIIQPMVLGTVFNLLVLTICLAPELPWWAIAVLQMACLVPAAHRLWLGRASARSRRGRNPGQMIVALQANSIVHGIAFGMFCAQALPILSPAAQLVLAVSAATQISAAAYTIRTLPRSAVFFMAPVTAGLALGLIGTGLLGAIGAAVLMAASCGLLIRMVFTAHDLFITRILRERELAATSRTVKLLLNEFEESGSDWLFELDGDGRLLGVSRRFAEAAGIPPERLNTRNFVGLFEPGAAAATITDALVRRRPLRDHVVALAGSDGTWWSISGRPTYASDRDRVAYRGVISDITSQKRAERRVNHMAHYDSLTGLPNRSLFNSVLARMLDERGAEARVALLLVDVDHFKPVNDMYGHPAGDAFLREVATRMANAVEDSGLGGEGSLVARLGGDEFAIIVGGDDACDQAVRLAEVIRTEMHRTFSVGANELDTSVSIGIALAPDHAAVAEQLQVNADIALYAAKGDGRDRWEMFAPGMDEALHERHTLARDLRGAVGGGELRLFLQPLIDVETETRTGYEALLRWEHPTRGLIGPDMFIPLAEETGLIVPIGEWVIRNAFAQAAQWSGGQSIAINLSPVQLDSPNLLPTIVNALAETGLDPALVEFEITESVLLHNSDANIQMLNRLHDLGLKIALDDFGTGYASLNYLLTFPFDKIKIDRSFISDLENREESRAIVGAVIELANKLGMCTLAEGVEEAGQLAKLREHGCRMVQGWLFGQAMPSEHYQPVPARSAASSEAIPIAAAQTSRAAVPRRRGRRMRAAG</sequence>
<dbReference type="InterPro" id="IPR035919">
    <property type="entry name" value="EAL_sf"/>
</dbReference>
<reference evidence="6" key="1">
    <citation type="journal article" date="2019" name="Int. J. Syst. Evol. Microbiol.">
        <title>The Global Catalogue of Microorganisms (GCM) 10K type strain sequencing project: providing services to taxonomists for standard genome sequencing and annotation.</title>
        <authorList>
            <consortium name="The Broad Institute Genomics Platform"/>
            <consortium name="The Broad Institute Genome Sequencing Center for Infectious Disease"/>
            <person name="Wu L."/>
            <person name="Ma J."/>
        </authorList>
    </citation>
    <scope>NUCLEOTIDE SEQUENCE [LARGE SCALE GENOMIC DNA]</scope>
    <source>
        <strain evidence="6">CGMCC 1.12989</strain>
    </source>
</reference>
<dbReference type="InterPro" id="IPR035965">
    <property type="entry name" value="PAS-like_dom_sf"/>
</dbReference>
<keyword evidence="2" id="KW-0812">Transmembrane</keyword>
<evidence type="ECO:0000313" key="6">
    <source>
        <dbReference type="Proteomes" id="UP001595828"/>
    </source>
</evidence>
<dbReference type="Gene3D" id="3.30.70.270">
    <property type="match status" value="1"/>
</dbReference>
<dbReference type="SUPFAM" id="SSF141868">
    <property type="entry name" value="EAL domain-like"/>
    <property type="match status" value="1"/>
</dbReference>
<dbReference type="Pfam" id="PF00990">
    <property type="entry name" value="GGDEF"/>
    <property type="match status" value="1"/>
</dbReference>
<dbReference type="NCBIfam" id="TIGR00229">
    <property type="entry name" value="sensory_box"/>
    <property type="match status" value="1"/>
</dbReference>
<feature type="domain" description="GGDEF" evidence="4">
    <location>
        <begin position="365"/>
        <end position="504"/>
    </location>
</feature>
<comment type="caution">
    <text evidence="5">The sequence shown here is derived from an EMBL/GenBank/DDBJ whole genome shotgun (WGS) entry which is preliminary data.</text>
</comment>
<dbReference type="CDD" id="cd01948">
    <property type="entry name" value="EAL"/>
    <property type="match status" value="1"/>
</dbReference>
<feature type="region of interest" description="Disordered" evidence="1">
    <location>
        <begin position="773"/>
        <end position="793"/>
    </location>
</feature>
<dbReference type="Pfam" id="PF08448">
    <property type="entry name" value="PAS_4"/>
    <property type="match status" value="1"/>
</dbReference>
<dbReference type="Pfam" id="PF00563">
    <property type="entry name" value="EAL"/>
    <property type="match status" value="1"/>
</dbReference>
<dbReference type="Gene3D" id="3.20.20.450">
    <property type="entry name" value="EAL domain"/>
    <property type="match status" value="1"/>
</dbReference>
<feature type="compositionally biased region" description="Basic residues" evidence="1">
    <location>
        <begin position="781"/>
        <end position="793"/>
    </location>
</feature>
<proteinExistence type="predicted"/>
<evidence type="ECO:0000313" key="5">
    <source>
        <dbReference type="EMBL" id="MFC4294330.1"/>
    </source>
</evidence>
<organism evidence="5 6">
    <name type="scientific">Novosphingobium tardum</name>
    <dbReference type="NCBI Taxonomy" id="1538021"/>
    <lineage>
        <taxon>Bacteria</taxon>
        <taxon>Pseudomonadati</taxon>
        <taxon>Pseudomonadota</taxon>
        <taxon>Alphaproteobacteria</taxon>
        <taxon>Sphingomonadales</taxon>
        <taxon>Sphingomonadaceae</taxon>
        <taxon>Novosphingobium</taxon>
    </lineage>
</organism>
<dbReference type="SUPFAM" id="SSF55785">
    <property type="entry name" value="PYP-like sensor domain (PAS domain)"/>
    <property type="match status" value="1"/>
</dbReference>
<dbReference type="InterPro" id="IPR001633">
    <property type="entry name" value="EAL_dom"/>
</dbReference>
<dbReference type="InterPro" id="IPR013656">
    <property type="entry name" value="PAS_4"/>
</dbReference>
<accession>A0ABV8RLY2</accession>
<evidence type="ECO:0000259" key="3">
    <source>
        <dbReference type="PROSITE" id="PS50883"/>
    </source>
</evidence>
<dbReference type="CDD" id="cd00130">
    <property type="entry name" value="PAS"/>
    <property type="match status" value="1"/>
</dbReference>
<feature type="domain" description="EAL" evidence="3">
    <location>
        <begin position="513"/>
        <end position="763"/>
    </location>
</feature>
<keyword evidence="6" id="KW-1185">Reference proteome</keyword>
<dbReference type="CDD" id="cd01949">
    <property type="entry name" value="GGDEF"/>
    <property type="match status" value="1"/>
</dbReference>
<dbReference type="PANTHER" id="PTHR44757">
    <property type="entry name" value="DIGUANYLATE CYCLASE DGCP"/>
    <property type="match status" value="1"/>
</dbReference>
<feature type="transmembrane region" description="Helical" evidence="2">
    <location>
        <begin position="54"/>
        <end position="72"/>
    </location>
</feature>
<dbReference type="Gene3D" id="3.30.450.20">
    <property type="entry name" value="PAS domain"/>
    <property type="match status" value="1"/>
</dbReference>
<keyword evidence="2" id="KW-0472">Membrane</keyword>
<dbReference type="PROSITE" id="PS50887">
    <property type="entry name" value="GGDEF"/>
    <property type="match status" value="1"/>
</dbReference>
<dbReference type="Proteomes" id="UP001595828">
    <property type="component" value="Unassembled WGS sequence"/>
</dbReference>
<name>A0ABV8RLY2_9SPHN</name>
<dbReference type="SMART" id="SM00052">
    <property type="entry name" value="EAL"/>
    <property type="match status" value="1"/>
</dbReference>